<dbReference type="Proteomes" id="UP000475862">
    <property type="component" value="Unassembled WGS sequence"/>
</dbReference>
<evidence type="ECO:0000313" key="1">
    <source>
        <dbReference type="EMBL" id="KAE9527300.1"/>
    </source>
</evidence>
<keyword evidence="2" id="KW-1185">Reference proteome</keyword>
<accession>A0A6G0T7L6</accession>
<gene>
    <name evidence="1" type="ORF">AGLY_012998</name>
</gene>
<sequence>MDSVTVPIWLTLSNKQLQAFFSTASAIRVGLVTNSEAATSIPITTFPLYPAFSIAVSIKRKPSLFSRIFGAKPPSSPTAVASNPNFALITFLRLWYTSDPIFIASVKELAPIYKYLFKIKGMPFLKAPALATANETPKIALAPSLDLFGVPSNFNIISSIALCSQYLHLYQDNCTFHYHEVLMLHIYQY</sequence>
<proteinExistence type="predicted"/>
<organism evidence="1 2">
    <name type="scientific">Aphis glycines</name>
    <name type="common">Soybean aphid</name>
    <dbReference type="NCBI Taxonomy" id="307491"/>
    <lineage>
        <taxon>Eukaryota</taxon>
        <taxon>Metazoa</taxon>
        <taxon>Ecdysozoa</taxon>
        <taxon>Arthropoda</taxon>
        <taxon>Hexapoda</taxon>
        <taxon>Insecta</taxon>
        <taxon>Pterygota</taxon>
        <taxon>Neoptera</taxon>
        <taxon>Paraneoptera</taxon>
        <taxon>Hemiptera</taxon>
        <taxon>Sternorrhyncha</taxon>
        <taxon>Aphidomorpha</taxon>
        <taxon>Aphidoidea</taxon>
        <taxon>Aphididae</taxon>
        <taxon>Aphidini</taxon>
        <taxon>Aphis</taxon>
        <taxon>Aphis</taxon>
    </lineage>
</organism>
<dbReference type="AlphaFoldDB" id="A0A6G0T7L6"/>
<name>A0A6G0T7L6_APHGL</name>
<reference evidence="1 2" key="1">
    <citation type="submission" date="2019-08" db="EMBL/GenBank/DDBJ databases">
        <title>The genome of the soybean aphid Biotype 1, its phylome, world population structure and adaptation to the North American continent.</title>
        <authorList>
            <person name="Giordano R."/>
            <person name="Donthu R.K."/>
            <person name="Hernandez A.G."/>
            <person name="Wright C.L."/>
            <person name="Zimin A.V."/>
        </authorList>
    </citation>
    <scope>NUCLEOTIDE SEQUENCE [LARGE SCALE GENOMIC DNA]</scope>
    <source>
        <tissue evidence="1">Whole aphids</tissue>
    </source>
</reference>
<dbReference type="EMBL" id="VYZN01000053">
    <property type="protein sequence ID" value="KAE9527300.1"/>
    <property type="molecule type" value="Genomic_DNA"/>
</dbReference>
<protein>
    <submittedName>
        <fullName evidence="1">Uncharacterized protein</fullName>
    </submittedName>
</protein>
<dbReference type="OrthoDB" id="7960931at2759"/>
<evidence type="ECO:0000313" key="2">
    <source>
        <dbReference type="Proteomes" id="UP000475862"/>
    </source>
</evidence>
<comment type="caution">
    <text evidence="1">The sequence shown here is derived from an EMBL/GenBank/DDBJ whole genome shotgun (WGS) entry which is preliminary data.</text>
</comment>